<feature type="binding site" evidence="6">
    <location>
        <begin position="70"/>
        <end position="73"/>
    </location>
    <ligand>
        <name>NADP(+)</name>
        <dbReference type="ChEBI" id="CHEBI:58349"/>
    </ligand>
</feature>
<feature type="domain" description="Pyrroline-5-carboxylate reductase dimerisation" evidence="9">
    <location>
        <begin position="162"/>
        <end position="266"/>
    </location>
</feature>
<dbReference type="NCBIfam" id="TIGR00112">
    <property type="entry name" value="proC"/>
    <property type="match status" value="1"/>
</dbReference>
<dbReference type="InterPro" id="IPR000304">
    <property type="entry name" value="Pyrroline-COOH_reductase"/>
</dbReference>
<evidence type="ECO:0000256" key="1">
    <source>
        <dbReference type="ARBA" id="ARBA00005525"/>
    </source>
</evidence>
<dbReference type="PANTHER" id="PTHR11645">
    <property type="entry name" value="PYRROLINE-5-CARBOXYLATE REDUCTASE"/>
    <property type="match status" value="1"/>
</dbReference>
<dbReference type="PIRSF" id="PIRSF000193">
    <property type="entry name" value="Pyrrol-5-carb_rd"/>
    <property type="match status" value="1"/>
</dbReference>
<evidence type="ECO:0000256" key="5">
    <source>
        <dbReference type="NCBIfam" id="TIGR00112"/>
    </source>
</evidence>
<comment type="pathway">
    <text evidence="4 7">Amino-acid biosynthesis; L-proline biosynthesis; L-proline from L-glutamate 5-semialdehyde: step 1/1.</text>
</comment>
<dbReference type="FunFam" id="1.10.3730.10:FF:000001">
    <property type="entry name" value="Pyrroline-5-carboxylate reductase"/>
    <property type="match status" value="1"/>
</dbReference>
<keyword evidence="3 4" id="KW-0560">Oxidoreductase</keyword>
<keyword evidence="4 7" id="KW-0028">Amino-acid biosynthesis</keyword>
<evidence type="ECO:0000256" key="3">
    <source>
        <dbReference type="ARBA" id="ARBA00023002"/>
    </source>
</evidence>
<comment type="caution">
    <text evidence="10">The sequence shown here is derived from an EMBL/GenBank/DDBJ whole genome shotgun (WGS) entry which is preliminary data.</text>
</comment>
<dbReference type="InterPro" id="IPR029036">
    <property type="entry name" value="P5CR_dimer"/>
</dbReference>
<evidence type="ECO:0000256" key="4">
    <source>
        <dbReference type="HAMAP-Rule" id="MF_01925"/>
    </source>
</evidence>
<dbReference type="Pfam" id="PF14748">
    <property type="entry name" value="P5CR_dimer"/>
    <property type="match status" value="1"/>
</dbReference>
<dbReference type="OrthoDB" id="9805754at2"/>
<dbReference type="InterPro" id="IPR028939">
    <property type="entry name" value="P5C_Rdtase_cat_N"/>
</dbReference>
<comment type="catalytic activity">
    <reaction evidence="4 7">
        <text>L-proline + NADP(+) = (S)-1-pyrroline-5-carboxylate + NADPH + 2 H(+)</text>
        <dbReference type="Rhea" id="RHEA:14109"/>
        <dbReference type="ChEBI" id="CHEBI:15378"/>
        <dbReference type="ChEBI" id="CHEBI:17388"/>
        <dbReference type="ChEBI" id="CHEBI:57783"/>
        <dbReference type="ChEBI" id="CHEBI:58349"/>
        <dbReference type="ChEBI" id="CHEBI:60039"/>
        <dbReference type="EC" id="1.5.1.2"/>
    </reaction>
</comment>
<proteinExistence type="inferred from homology"/>
<dbReference type="PANTHER" id="PTHR11645:SF0">
    <property type="entry name" value="PYRROLINE-5-CARBOXYLATE REDUCTASE 3"/>
    <property type="match status" value="1"/>
</dbReference>
<dbReference type="GO" id="GO:0004735">
    <property type="term" value="F:pyrroline-5-carboxylate reductase activity"/>
    <property type="evidence" value="ECO:0007669"/>
    <property type="project" value="UniProtKB-UniRule"/>
</dbReference>
<protein>
    <recommendedName>
        <fullName evidence="4 5">Pyrroline-5-carboxylate reductase</fullName>
        <shortName evidence="4">P5C reductase</shortName>
        <shortName evidence="4">P5CR</shortName>
        <ecNumber evidence="4 5">1.5.1.2</ecNumber>
    </recommendedName>
    <alternativeName>
        <fullName evidence="4">PCA reductase</fullName>
    </alternativeName>
</protein>
<comment type="catalytic activity">
    <reaction evidence="4">
        <text>L-proline + NAD(+) = (S)-1-pyrroline-5-carboxylate + NADH + 2 H(+)</text>
        <dbReference type="Rhea" id="RHEA:14105"/>
        <dbReference type="ChEBI" id="CHEBI:15378"/>
        <dbReference type="ChEBI" id="CHEBI:17388"/>
        <dbReference type="ChEBI" id="CHEBI:57540"/>
        <dbReference type="ChEBI" id="CHEBI:57945"/>
        <dbReference type="ChEBI" id="CHEBI:60039"/>
        <dbReference type="EC" id="1.5.1.2"/>
    </reaction>
</comment>
<dbReference type="EC" id="1.5.1.2" evidence="4 5"/>
<comment type="similarity">
    <text evidence="1 4 7">Belongs to the pyrroline-5-carboxylate reductase family.</text>
</comment>
<dbReference type="UniPathway" id="UPA00098">
    <property type="reaction ID" value="UER00361"/>
</dbReference>
<sequence>MSEKVTIGFIGGGNMARALGSGILATNVQNVDLYVVDHSERSKQPWQALGVQVHATPTAQLSNCQVWIYAVKPQTMKEAIDQTKSYLKPDTLVISVAAGLTTTTLCEWLNHTNLIRTMPNTPSMIGQGVTGLYACSGVSQESIGLATQLLEAVGQVVRVNDENLLNAVTALSGSGPAYVFLFIESLIAGAMKLGLTEEAAKASAIQTILGSALLAKQSPDSPEVLRKNVTSKGGTTAAALAQFEQKGFAQMVEEAMLAASRRAEELSQELSQHG</sequence>
<organism evidence="10 11">
    <name type="scientific">Pelistega indica</name>
    <dbReference type="NCBI Taxonomy" id="1414851"/>
    <lineage>
        <taxon>Bacteria</taxon>
        <taxon>Pseudomonadati</taxon>
        <taxon>Pseudomonadota</taxon>
        <taxon>Betaproteobacteria</taxon>
        <taxon>Burkholderiales</taxon>
        <taxon>Alcaligenaceae</taxon>
        <taxon>Pelistega</taxon>
    </lineage>
</organism>
<dbReference type="GO" id="GO:0005737">
    <property type="term" value="C:cytoplasm"/>
    <property type="evidence" value="ECO:0007669"/>
    <property type="project" value="UniProtKB-SubCell"/>
</dbReference>
<keyword evidence="4 7" id="KW-0641">Proline biosynthesis</keyword>
<evidence type="ECO:0000256" key="2">
    <source>
        <dbReference type="ARBA" id="ARBA00022857"/>
    </source>
</evidence>
<dbReference type="GO" id="GO:0055129">
    <property type="term" value="P:L-proline biosynthetic process"/>
    <property type="evidence" value="ECO:0007669"/>
    <property type="project" value="UniProtKB-UniRule"/>
</dbReference>
<dbReference type="AlphaFoldDB" id="V8FSZ4"/>
<evidence type="ECO:0000259" key="8">
    <source>
        <dbReference type="Pfam" id="PF03807"/>
    </source>
</evidence>
<keyword evidence="11" id="KW-1185">Reference proteome</keyword>
<accession>V8FSZ4</accession>
<keyword evidence="2 4" id="KW-0521">NADP</keyword>
<evidence type="ECO:0000256" key="7">
    <source>
        <dbReference type="RuleBase" id="RU003903"/>
    </source>
</evidence>
<evidence type="ECO:0000256" key="6">
    <source>
        <dbReference type="PIRSR" id="PIRSR000193-1"/>
    </source>
</evidence>
<dbReference type="InterPro" id="IPR036291">
    <property type="entry name" value="NAD(P)-bd_dom_sf"/>
</dbReference>
<dbReference type="PATRIC" id="fig|1414851.3.peg.2374"/>
<dbReference type="InterPro" id="IPR008927">
    <property type="entry name" value="6-PGluconate_DH-like_C_sf"/>
</dbReference>
<comment type="function">
    <text evidence="4">Catalyzes the reduction of 1-pyrroline-5-carboxylate (PCA) to L-proline.</text>
</comment>
<dbReference type="PROSITE" id="PS00521">
    <property type="entry name" value="P5CR"/>
    <property type="match status" value="1"/>
</dbReference>
<dbReference type="Proteomes" id="UP000018766">
    <property type="component" value="Unassembled WGS sequence"/>
</dbReference>
<dbReference type="RefSeq" id="WP_023952879.1">
    <property type="nucleotide sequence ID" value="NZ_AYSV01000121.1"/>
</dbReference>
<name>V8FSZ4_9BURK</name>
<keyword evidence="4" id="KW-0963">Cytoplasm</keyword>
<comment type="subcellular location">
    <subcellularLocation>
        <location evidence="4">Cytoplasm</location>
    </subcellularLocation>
</comment>
<reference evidence="10 11" key="1">
    <citation type="submission" date="2013-11" db="EMBL/GenBank/DDBJ databases">
        <title>Genomic analysis of Pelistega sp. HM-7.</title>
        <authorList>
            <person name="Kumbhare S.V."/>
            <person name="Shetty S.A."/>
            <person name="Sharma O."/>
            <person name="Dhotre D.P."/>
        </authorList>
    </citation>
    <scope>NUCLEOTIDE SEQUENCE [LARGE SCALE GENOMIC DNA]</scope>
    <source>
        <strain evidence="10 11">HM-7</strain>
    </source>
</reference>
<evidence type="ECO:0000313" key="10">
    <source>
        <dbReference type="EMBL" id="ETD67419.1"/>
    </source>
</evidence>
<dbReference type="EMBL" id="AYSV01000121">
    <property type="protein sequence ID" value="ETD67419.1"/>
    <property type="molecule type" value="Genomic_DNA"/>
</dbReference>
<evidence type="ECO:0000259" key="9">
    <source>
        <dbReference type="Pfam" id="PF14748"/>
    </source>
</evidence>
<dbReference type="Gene3D" id="3.40.50.720">
    <property type="entry name" value="NAD(P)-binding Rossmann-like Domain"/>
    <property type="match status" value="1"/>
</dbReference>
<gene>
    <name evidence="4" type="primary">proC</name>
    <name evidence="10" type="ORF">V757_11375</name>
</gene>
<feature type="binding site" evidence="6">
    <location>
        <begin position="10"/>
        <end position="15"/>
    </location>
    <ligand>
        <name>NADP(+)</name>
        <dbReference type="ChEBI" id="CHEBI:58349"/>
    </ligand>
</feature>
<dbReference type="Gene3D" id="1.10.3730.10">
    <property type="entry name" value="ProC C-terminal domain-like"/>
    <property type="match status" value="1"/>
</dbReference>
<dbReference type="Pfam" id="PF03807">
    <property type="entry name" value="F420_oxidored"/>
    <property type="match status" value="1"/>
</dbReference>
<dbReference type="HAMAP" id="MF_01925">
    <property type="entry name" value="P5C_reductase"/>
    <property type="match status" value="1"/>
</dbReference>
<evidence type="ECO:0000313" key="11">
    <source>
        <dbReference type="Proteomes" id="UP000018766"/>
    </source>
</evidence>
<dbReference type="SUPFAM" id="SSF51735">
    <property type="entry name" value="NAD(P)-binding Rossmann-fold domains"/>
    <property type="match status" value="1"/>
</dbReference>
<dbReference type="SUPFAM" id="SSF48179">
    <property type="entry name" value="6-phosphogluconate dehydrogenase C-terminal domain-like"/>
    <property type="match status" value="1"/>
</dbReference>
<dbReference type="InterPro" id="IPR053790">
    <property type="entry name" value="P5CR-like_CS"/>
</dbReference>
<feature type="domain" description="Pyrroline-5-carboxylate reductase catalytic N-terminal" evidence="8">
    <location>
        <begin position="6"/>
        <end position="99"/>
    </location>
</feature>